<evidence type="ECO:0000313" key="16">
    <source>
        <dbReference type="Proteomes" id="UP000176770"/>
    </source>
</evidence>
<dbReference type="GO" id="GO:0006508">
    <property type="term" value="P:proteolysis"/>
    <property type="evidence" value="ECO:0007669"/>
    <property type="project" value="UniProtKB-KW"/>
</dbReference>
<evidence type="ECO:0000256" key="3">
    <source>
        <dbReference type="ARBA" id="ARBA00007931"/>
    </source>
</evidence>
<evidence type="ECO:0000256" key="9">
    <source>
        <dbReference type="ARBA" id="ARBA00022833"/>
    </source>
</evidence>
<evidence type="ECO:0000256" key="8">
    <source>
        <dbReference type="ARBA" id="ARBA00022801"/>
    </source>
</evidence>
<dbReference type="Pfam" id="PF02163">
    <property type="entry name" value="Peptidase_M50"/>
    <property type="match status" value="2"/>
</dbReference>
<feature type="transmembrane region" description="Helical" evidence="13">
    <location>
        <begin position="53"/>
        <end position="78"/>
    </location>
</feature>
<evidence type="ECO:0000256" key="7">
    <source>
        <dbReference type="ARBA" id="ARBA00022723"/>
    </source>
</evidence>
<evidence type="ECO:0000313" key="15">
    <source>
        <dbReference type="EMBL" id="OGZ62155.1"/>
    </source>
</evidence>
<feature type="transmembrane region" description="Helical" evidence="13">
    <location>
        <begin position="6"/>
        <end position="32"/>
    </location>
</feature>
<proteinExistence type="inferred from homology"/>
<reference evidence="15 16" key="1">
    <citation type="journal article" date="2016" name="Nat. Commun.">
        <title>Thousands of microbial genomes shed light on interconnected biogeochemical processes in an aquifer system.</title>
        <authorList>
            <person name="Anantharaman K."/>
            <person name="Brown C.T."/>
            <person name="Hug L.A."/>
            <person name="Sharon I."/>
            <person name="Castelle C.J."/>
            <person name="Probst A.J."/>
            <person name="Thomas B.C."/>
            <person name="Singh A."/>
            <person name="Wilkins M.J."/>
            <person name="Karaoz U."/>
            <person name="Brodie E.L."/>
            <person name="Williams K.H."/>
            <person name="Hubbard S.S."/>
            <person name="Banfield J.F."/>
        </authorList>
    </citation>
    <scope>NUCLEOTIDE SEQUENCE [LARGE SCALE GENOMIC DNA]</scope>
</reference>
<comment type="subcellular location">
    <subcellularLocation>
        <location evidence="2">Cell membrane</location>
        <topology evidence="2">Multi-pass membrane protein</topology>
    </subcellularLocation>
</comment>
<keyword evidence="9" id="KW-0862">Zinc</keyword>
<keyword evidence="7" id="KW-0479">Metal-binding</keyword>
<dbReference type="EMBL" id="MHOK01000006">
    <property type="protein sequence ID" value="OGZ62155.1"/>
    <property type="molecule type" value="Genomic_DNA"/>
</dbReference>
<dbReference type="PANTHER" id="PTHR35864:SF1">
    <property type="entry name" value="ZINC METALLOPROTEASE YWHC-RELATED"/>
    <property type="match status" value="1"/>
</dbReference>
<dbReference type="InterPro" id="IPR052348">
    <property type="entry name" value="Metallopeptidase_M50B"/>
</dbReference>
<keyword evidence="4" id="KW-1003">Cell membrane</keyword>
<sequence length="219" mass="23901">MSVFVLFIIYISILIFSVILHEVAHGVAANLLGDQTAKMLGRLTLNPLPHVDLLGSIVIPLGMVLLSLFGGGSFIFGWAKPVPYNPNNFKRNKKWGEALVGIAGPATNFLLAITFGLSLRFILPLIDTMPQLLGVAIVFTIIVQLNLLLGIFNLVPIPPLDGSKLFYVLFKIPHQTKVFLERNGFMLLLLFIFFGFGLIAPLIDSAFSLLTGASLRAVL</sequence>
<keyword evidence="11" id="KW-0482">Metalloprotease</keyword>
<accession>A0A1G2HI40</accession>
<dbReference type="InterPro" id="IPR008915">
    <property type="entry name" value="Peptidase_M50"/>
</dbReference>
<evidence type="ECO:0000256" key="12">
    <source>
        <dbReference type="ARBA" id="ARBA00023136"/>
    </source>
</evidence>
<keyword evidence="10 13" id="KW-1133">Transmembrane helix</keyword>
<evidence type="ECO:0000256" key="11">
    <source>
        <dbReference type="ARBA" id="ARBA00023049"/>
    </source>
</evidence>
<name>A0A1G2HI40_9BACT</name>
<feature type="transmembrane region" description="Helical" evidence="13">
    <location>
        <begin position="185"/>
        <end position="210"/>
    </location>
</feature>
<evidence type="ECO:0000256" key="4">
    <source>
        <dbReference type="ARBA" id="ARBA00022475"/>
    </source>
</evidence>
<keyword evidence="8" id="KW-0378">Hydrolase</keyword>
<dbReference type="AlphaFoldDB" id="A0A1G2HI40"/>
<dbReference type="Proteomes" id="UP000176770">
    <property type="component" value="Unassembled WGS sequence"/>
</dbReference>
<evidence type="ECO:0000256" key="1">
    <source>
        <dbReference type="ARBA" id="ARBA00001947"/>
    </source>
</evidence>
<gene>
    <name evidence="15" type="ORF">A3F94_01060</name>
</gene>
<feature type="transmembrane region" description="Helical" evidence="13">
    <location>
        <begin position="132"/>
        <end position="155"/>
    </location>
</feature>
<evidence type="ECO:0000256" key="10">
    <source>
        <dbReference type="ARBA" id="ARBA00022989"/>
    </source>
</evidence>
<keyword evidence="12 13" id="KW-0472">Membrane</keyword>
<comment type="caution">
    <text evidence="15">The sequence shown here is derived from an EMBL/GenBank/DDBJ whole genome shotgun (WGS) entry which is preliminary data.</text>
</comment>
<evidence type="ECO:0000259" key="14">
    <source>
        <dbReference type="Pfam" id="PF02163"/>
    </source>
</evidence>
<dbReference type="GO" id="GO:0005886">
    <property type="term" value="C:plasma membrane"/>
    <property type="evidence" value="ECO:0007669"/>
    <property type="project" value="UniProtKB-SubCell"/>
</dbReference>
<evidence type="ECO:0000256" key="2">
    <source>
        <dbReference type="ARBA" id="ARBA00004651"/>
    </source>
</evidence>
<dbReference type="InterPro" id="IPR044537">
    <property type="entry name" value="Rip2-like"/>
</dbReference>
<comment type="cofactor">
    <cofactor evidence="1">
        <name>Zn(2+)</name>
        <dbReference type="ChEBI" id="CHEBI:29105"/>
    </cofactor>
</comment>
<feature type="domain" description="Peptidase M50" evidence="14">
    <location>
        <begin position="134"/>
        <end position="190"/>
    </location>
</feature>
<dbReference type="GO" id="GO:0046872">
    <property type="term" value="F:metal ion binding"/>
    <property type="evidence" value="ECO:0007669"/>
    <property type="project" value="UniProtKB-KW"/>
</dbReference>
<feature type="domain" description="Peptidase M50" evidence="14">
    <location>
        <begin position="11"/>
        <end position="119"/>
    </location>
</feature>
<dbReference type="GO" id="GO:0008237">
    <property type="term" value="F:metallopeptidase activity"/>
    <property type="evidence" value="ECO:0007669"/>
    <property type="project" value="UniProtKB-KW"/>
</dbReference>
<keyword evidence="6 13" id="KW-0812">Transmembrane</keyword>
<dbReference type="PANTHER" id="PTHR35864">
    <property type="entry name" value="ZINC METALLOPROTEASE MJ0611-RELATED"/>
    <property type="match status" value="1"/>
</dbReference>
<dbReference type="CDD" id="cd06158">
    <property type="entry name" value="S2P-M50_like_1"/>
    <property type="match status" value="1"/>
</dbReference>
<feature type="transmembrane region" description="Helical" evidence="13">
    <location>
        <begin position="98"/>
        <end position="123"/>
    </location>
</feature>
<keyword evidence="5" id="KW-0645">Protease</keyword>
<evidence type="ECO:0000256" key="13">
    <source>
        <dbReference type="SAM" id="Phobius"/>
    </source>
</evidence>
<evidence type="ECO:0000256" key="5">
    <source>
        <dbReference type="ARBA" id="ARBA00022670"/>
    </source>
</evidence>
<organism evidence="15 16">
    <name type="scientific">Candidatus Spechtbacteria bacterium RIFCSPLOWO2_12_FULL_38_22</name>
    <dbReference type="NCBI Taxonomy" id="1802165"/>
    <lineage>
        <taxon>Bacteria</taxon>
        <taxon>Candidatus Spechtiibacteriota</taxon>
    </lineage>
</organism>
<comment type="similarity">
    <text evidence="3">Belongs to the peptidase M50B family.</text>
</comment>
<protein>
    <recommendedName>
        <fullName evidence="14">Peptidase M50 domain-containing protein</fullName>
    </recommendedName>
</protein>
<dbReference type="STRING" id="1802165.A3F94_01060"/>
<evidence type="ECO:0000256" key="6">
    <source>
        <dbReference type="ARBA" id="ARBA00022692"/>
    </source>
</evidence>